<keyword evidence="3" id="KW-1185">Reference proteome</keyword>
<feature type="domain" description="DSBA-like thioredoxin" evidence="1">
    <location>
        <begin position="21"/>
        <end position="202"/>
    </location>
</feature>
<dbReference type="InterPro" id="IPR001853">
    <property type="entry name" value="DSBA-like_thioredoxin_dom"/>
</dbReference>
<protein>
    <submittedName>
        <fullName evidence="2">Dihydrofolate reductase</fullName>
    </submittedName>
</protein>
<accession>A0A395NZ55</accession>
<dbReference type="GO" id="GO:0004602">
    <property type="term" value="F:glutathione peroxidase activity"/>
    <property type="evidence" value="ECO:0007669"/>
    <property type="project" value="TreeGrafter"/>
</dbReference>
<dbReference type="InterPro" id="IPR051924">
    <property type="entry name" value="GST_Kappa/NadH"/>
</dbReference>
<dbReference type="GO" id="GO:0006749">
    <property type="term" value="P:glutathione metabolic process"/>
    <property type="evidence" value="ECO:0007669"/>
    <property type="project" value="TreeGrafter"/>
</dbReference>
<organism evidence="2 3">
    <name type="scientific">Trichoderma arundinaceum</name>
    <dbReference type="NCBI Taxonomy" id="490622"/>
    <lineage>
        <taxon>Eukaryota</taxon>
        <taxon>Fungi</taxon>
        <taxon>Dikarya</taxon>
        <taxon>Ascomycota</taxon>
        <taxon>Pezizomycotina</taxon>
        <taxon>Sordariomycetes</taxon>
        <taxon>Hypocreomycetidae</taxon>
        <taxon>Hypocreales</taxon>
        <taxon>Hypocreaceae</taxon>
        <taxon>Trichoderma</taxon>
    </lineage>
</organism>
<evidence type="ECO:0000313" key="3">
    <source>
        <dbReference type="Proteomes" id="UP000266272"/>
    </source>
</evidence>
<proteinExistence type="predicted"/>
<reference evidence="2 3" key="1">
    <citation type="journal article" date="2018" name="PLoS Pathog.">
        <title>Evolution of structural diversity of trichothecenes, a family of toxins produced by plant pathogenic and entomopathogenic fungi.</title>
        <authorList>
            <person name="Proctor R.H."/>
            <person name="McCormick S.P."/>
            <person name="Kim H.S."/>
            <person name="Cardoza R.E."/>
            <person name="Stanley A.M."/>
            <person name="Lindo L."/>
            <person name="Kelly A."/>
            <person name="Brown D.W."/>
            <person name="Lee T."/>
            <person name="Vaughan M.M."/>
            <person name="Alexander N.J."/>
            <person name="Busman M."/>
            <person name="Gutierrez S."/>
        </authorList>
    </citation>
    <scope>NUCLEOTIDE SEQUENCE [LARGE SCALE GENOMIC DNA]</scope>
    <source>
        <strain evidence="2 3">IBT 40837</strain>
    </source>
</reference>
<comment type="caution">
    <text evidence="2">The sequence shown here is derived from an EMBL/GenBank/DDBJ whole genome shotgun (WGS) entry which is preliminary data.</text>
</comment>
<dbReference type="SUPFAM" id="SSF52833">
    <property type="entry name" value="Thioredoxin-like"/>
    <property type="match status" value="1"/>
</dbReference>
<dbReference type="PANTHER" id="PTHR42943">
    <property type="entry name" value="GLUTATHIONE S-TRANSFERASE KAPPA"/>
    <property type="match status" value="1"/>
</dbReference>
<dbReference type="Pfam" id="PF01323">
    <property type="entry name" value="DSBA"/>
    <property type="match status" value="1"/>
</dbReference>
<dbReference type="PANTHER" id="PTHR42943:SF13">
    <property type="entry name" value="GLUTATHIONE S-TRANSFERASE KAPPA-RELATED"/>
    <property type="match status" value="1"/>
</dbReference>
<name>A0A395NZ55_TRIAR</name>
<evidence type="ECO:0000259" key="1">
    <source>
        <dbReference type="Pfam" id="PF01323"/>
    </source>
</evidence>
<dbReference type="GO" id="GO:0005739">
    <property type="term" value="C:mitochondrion"/>
    <property type="evidence" value="ECO:0007669"/>
    <property type="project" value="TreeGrafter"/>
</dbReference>
<gene>
    <name evidence="2" type="ORF">TARUN_861</name>
</gene>
<dbReference type="EMBL" id="PXOA01000056">
    <property type="protein sequence ID" value="RFU81344.1"/>
    <property type="molecule type" value="Genomic_DNA"/>
</dbReference>
<evidence type="ECO:0000313" key="2">
    <source>
        <dbReference type="EMBL" id="RFU81344.1"/>
    </source>
</evidence>
<dbReference type="Proteomes" id="UP000266272">
    <property type="component" value="Unassembled WGS sequence"/>
</dbReference>
<dbReference type="AlphaFoldDB" id="A0A395NZ55"/>
<dbReference type="GO" id="GO:0004364">
    <property type="term" value="F:glutathione transferase activity"/>
    <property type="evidence" value="ECO:0007669"/>
    <property type="project" value="TreeGrafter"/>
</dbReference>
<dbReference type="GO" id="GO:0005777">
    <property type="term" value="C:peroxisome"/>
    <property type="evidence" value="ECO:0007669"/>
    <property type="project" value="TreeGrafter"/>
</dbReference>
<dbReference type="InterPro" id="IPR036249">
    <property type="entry name" value="Thioredoxin-like_sf"/>
</dbReference>
<dbReference type="OrthoDB" id="4664297at2759"/>
<dbReference type="Gene3D" id="3.40.30.10">
    <property type="entry name" value="Glutaredoxin"/>
    <property type="match status" value="1"/>
</dbReference>
<dbReference type="STRING" id="490622.A0A395NZ55"/>
<sequence length="202" mass="22712">MGAKIECFLDLYLAQNREKLAAYGVDIEIHPVLLGGINHLSGNRPPWTNEVKAKYLEYDSRRASHRVGLFGLQSPPDLMAISHTISPLRALHYIKANYPRATFLATFENLFHAFWTPPNVNLIPEENLRAVLLGATEKPGKSDSKKLFTEEEVEKIMKGRSEMKNVLMATTKRAADQGAFGAPWLWVTNAKGEQEPFFGSDR</sequence>